<dbReference type="Proteomes" id="UP000671913">
    <property type="component" value="Chromosome"/>
</dbReference>
<dbReference type="AlphaFoldDB" id="A0A975AU97"/>
<proteinExistence type="predicted"/>
<keyword evidence="3" id="KW-1185">Reference proteome</keyword>
<dbReference type="GO" id="GO:0061504">
    <property type="term" value="P:cyclic threonylcarbamoyladenosine biosynthetic process"/>
    <property type="evidence" value="ECO:0007669"/>
    <property type="project" value="TreeGrafter"/>
</dbReference>
<dbReference type="InterPro" id="IPR000594">
    <property type="entry name" value="ThiF_NAD_FAD-bd"/>
</dbReference>
<dbReference type="EMBL" id="CP060096">
    <property type="protein sequence ID" value="QSZ26580.1"/>
    <property type="molecule type" value="Genomic_DNA"/>
</dbReference>
<dbReference type="InterPro" id="IPR045886">
    <property type="entry name" value="ThiF/MoeB/HesA"/>
</dbReference>
<protein>
    <submittedName>
        <fullName evidence="2">tRNA threonylcarbamoyladenosine dehydratase</fullName>
    </submittedName>
</protein>
<name>A0A975AU97_9THEO</name>
<dbReference type="PANTHER" id="PTHR43267:SF1">
    <property type="entry name" value="TRNA THREONYLCARBAMOYLADENOSINE DEHYDRATASE"/>
    <property type="match status" value="1"/>
</dbReference>
<dbReference type="GO" id="GO:0008641">
    <property type="term" value="F:ubiquitin-like modifier activating enzyme activity"/>
    <property type="evidence" value="ECO:0007669"/>
    <property type="project" value="InterPro"/>
</dbReference>
<evidence type="ECO:0000313" key="3">
    <source>
        <dbReference type="Proteomes" id="UP000671913"/>
    </source>
</evidence>
<dbReference type="FunFam" id="3.40.50.720:FF:000141">
    <property type="entry name" value="tRNA threonylcarbamoyladenosine dehydratase"/>
    <property type="match status" value="1"/>
</dbReference>
<accession>A0A975AU97</accession>
<reference evidence="2" key="1">
    <citation type="submission" date="2020-08" db="EMBL/GenBank/DDBJ databases">
        <title>Genomic insights into the carbon and energy metabolism of the first obligate autotrophic acetogenic bacterium Aceticella autotrophica gen. nov., sp. nov.</title>
        <authorList>
            <person name="Toshchakov S.V."/>
            <person name="Elcheninov A.G."/>
            <person name="Kublanov I.V."/>
            <person name="Frolov E.N."/>
            <person name="Lebedinsky A.V."/>
        </authorList>
    </citation>
    <scope>NUCLEOTIDE SEQUENCE</scope>
    <source>
        <strain evidence="2">3443-3Ac</strain>
    </source>
</reference>
<evidence type="ECO:0000259" key="1">
    <source>
        <dbReference type="Pfam" id="PF00899"/>
    </source>
</evidence>
<evidence type="ECO:0000313" key="2">
    <source>
        <dbReference type="EMBL" id="QSZ26580.1"/>
    </source>
</evidence>
<dbReference type="KEGG" id="aaut:ACETAC_06590"/>
<feature type="domain" description="THIF-type NAD/FAD binding fold" evidence="1">
    <location>
        <begin position="10"/>
        <end position="250"/>
    </location>
</feature>
<dbReference type="RefSeq" id="WP_284679258.1">
    <property type="nucleotide sequence ID" value="NZ_CP060096.1"/>
</dbReference>
<dbReference type="InterPro" id="IPR035985">
    <property type="entry name" value="Ubiquitin-activating_enz"/>
</dbReference>
<dbReference type="PANTHER" id="PTHR43267">
    <property type="entry name" value="TRNA THREONYLCARBAMOYLADENOSINE DEHYDRATASE"/>
    <property type="match status" value="1"/>
</dbReference>
<sequence length="255" mass="28470">MFHSFSRTELLIGKENLDKLKVSTVAVFGVGGVGSYTVEALARCGIGKLVIVDNDTICITNINRQLIATRKTLRKPKVEIMKERILDINPDAKVLAYKEFYCAENSEKLLSQDYDYIVDAIDTVSSKIDLITKAKDMGIRIISCMGAGNKLEPTKFEVADIYETSVCPLAKVMRHELKKRGVESLKVVYSKEKPLKSFYEIDINEENYSSISNEKTSTERNHIPGSISFVPSVAGLILAGEVIKDLIGYRTYLSQ</sequence>
<dbReference type="SUPFAM" id="SSF69572">
    <property type="entry name" value="Activating enzymes of the ubiquitin-like proteins"/>
    <property type="match status" value="1"/>
</dbReference>
<dbReference type="Pfam" id="PF00899">
    <property type="entry name" value="ThiF"/>
    <property type="match status" value="1"/>
</dbReference>
<dbReference type="CDD" id="cd00755">
    <property type="entry name" value="YgdL_like"/>
    <property type="match status" value="1"/>
</dbReference>
<dbReference type="GO" id="GO:0061503">
    <property type="term" value="F:tRNA threonylcarbamoyladenosine dehydratase"/>
    <property type="evidence" value="ECO:0007669"/>
    <property type="project" value="TreeGrafter"/>
</dbReference>
<gene>
    <name evidence="2" type="ORF">ACETAC_06590</name>
</gene>
<organism evidence="2 3">
    <name type="scientific">Aceticella autotrophica</name>
    <dbReference type="NCBI Taxonomy" id="2755338"/>
    <lineage>
        <taxon>Bacteria</taxon>
        <taxon>Bacillati</taxon>
        <taxon>Bacillota</taxon>
        <taxon>Clostridia</taxon>
        <taxon>Thermoanaerobacterales</taxon>
        <taxon>Thermoanaerobacteraceae</taxon>
        <taxon>Aceticella</taxon>
    </lineage>
</organism>
<dbReference type="Gene3D" id="3.40.50.720">
    <property type="entry name" value="NAD(P)-binding Rossmann-like Domain"/>
    <property type="match status" value="1"/>
</dbReference>